<evidence type="ECO:0000259" key="3">
    <source>
        <dbReference type="PROSITE" id="PS50110"/>
    </source>
</evidence>
<keyword evidence="5" id="KW-1185">Reference proteome</keyword>
<comment type="caution">
    <text evidence="4">The sequence shown here is derived from an EMBL/GenBank/DDBJ whole genome shotgun (WGS) entry which is preliminary data.</text>
</comment>
<dbReference type="PANTHER" id="PTHR44591">
    <property type="entry name" value="STRESS RESPONSE REGULATOR PROTEIN 1"/>
    <property type="match status" value="1"/>
</dbReference>
<keyword evidence="1 2" id="KW-0597">Phosphoprotein</keyword>
<gene>
    <name evidence="4" type="ORF">EV696_102149</name>
</gene>
<evidence type="ECO:0000256" key="1">
    <source>
        <dbReference type="ARBA" id="ARBA00022553"/>
    </source>
</evidence>
<evidence type="ECO:0000256" key="2">
    <source>
        <dbReference type="PROSITE-ProRule" id="PRU00169"/>
    </source>
</evidence>
<feature type="modified residue" description="4-aspartylphosphate" evidence="2">
    <location>
        <position position="213"/>
    </location>
</feature>
<evidence type="ECO:0000313" key="5">
    <source>
        <dbReference type="Proteomes" id="UP000295375"/>
    </source>
</evidence>
<feature type="domain" description="Response regulatory" evidence="3">
    <location>
        <begin position="27"/>
        <end position="144"/>
    </location>
</feature>
<dbReference type="PROSITE" id="PS50110">
    <property type="entry name" value="RESPONSE_REGULATORY"/>
    <property type="match status" value="2"/>
</dbReference>
<accession>A0A4V3D854</accession>
<feature type="domain" description="Response regulatory" evidence="3">
    <location>
        <begin position="163"/>
        <end position="280"/>
    </location>
</feature>
<dbReference type="InterPro" id="IPR050595">
    <property type="entry name" value="Bact_response_regulator"/>
</dbReference>
<dbReference type="Gene3D" id="3.40.50.2300">
    <property type="match status" value="2"/>
</dbReference>
<sequence length="282" mass="31692">MVKAFYTWTRINHFDARMPNLVIANLHILLIEPSPTQQKIIVHHLQEAGVGSVHAVGSGKEVEAYLQHDRPDLLISSMYLPDCTATDLLLTLRQSEDWAAIPFMLVSSETRFRALDPIKQAGVVAILPKPFAADDIVRALKASLHYLEHEELELEHFDPHELRVLVVDDSLTARNHIRRMLNTLGIERVTLASSGKEACKQLNEQTFDLVVTDYNMPEMDGEELVRAIRSRSDGAYIPIMMVTSEQDQTLLQGVQQAGVSALLDKPFSPDVVKQTLLNMLNH</sequence>
<dbReference type="SUPFAM" id="SSF52172">
    <property type="entry name" value="CheY-like"/>
    <property type="match status" value="2"/>
</dbReference>
<dbReference type="SMART" id="SM00448">
    <property type="entry name" value="REC"/>
    <property type="match status" value="2"/>
</dbReference>
<dbReference type="PANTHER" id="PTHR44591:SF3">
    <property type="entry name" value="RESPONSE REGULATORY DOMAIN-CONTAINING PROTEIN"/>
    <property type="match status" value="1"/>
</dbReference>
<dbReference type="Pfam" id="PF00072">
    <property type="entry name" value="Response_reg"/>
    <property type="match status" value="2"/>
</dbReference>
<comment type="caution">
    <text evidence="2">Lacks conserved residue(s) required for the propagation of feature annotation.</text>
</comment>
<name>A0A4V3D854_9GAMM</name>
<dbReference type="InterPro" id="IPR001789">
    <property type="entry name" value="Sig_transdc_resp-reg_receiver"/>
</dbReference>
<organism evidence="4 5">
    <name type="scientific">Permianibacter aggregans</name>
    <dbReference type="NCBI Taxonomy" id="1510150"/>
    <lineage>
        <taxon>Bacteria</taxon>
        <taxon>Pseudomonadati</taxon>
        <taxon>Pseudomonadota</taxon>
        <taxon>Gammaproteobacteria</taxon>
        <taxon>Pseudomonadales</taxon>
        <taxon>Pseudomonadaceae</taxon>
        <taxon>Permianibacter</taxon>
    </lineage>
</organism>
<dbReference type="CDD" id="cd00156">
    <property type="entry name" value="REC"/>
    <property type="match status" value="1"/>
</dbReference>
<dbReference type="EMBL" id="SNYM01000002">
    <property type="protein sequence ID" value="TDQ50467.1"/>
    <property type="molecule type" value="Genomic_DNA"/>
</dbReference>
<dbReference type="AlphaFoldDB" id="A0A4V3D854"/>
<dbReference type="GO" id="GO:0000160">
    <property type="term" value="P:phosphorelay signal transduction system"/>
    <property type="evidence" value="ECO:0007669"/>
    <property type="project" value="UniProtKB-KW"/>
</dbReference>
<dbReference type="InterPro" id="IPR011006">
    <property type="entry name" value="CheY-like_superfamily"/>
</dbReference>
<evidence type="ECO:0000313" key="4">
    <source>
        <dbReference type="EMBL" id="TDQ50467.1"/>
    </source>
</evidence>
<dbReference type="Proteomes" id="UP000295375">
    <property type="component" value="Unassembled WGS sequence"/>
</dbReference>
<reference evidence="4 5" key="1">
    <citation type="submission" date="2019-03" db="EMBL/GenBank/DDBJ databases">
        <title>Genomic Encyclopedia of Type Strains, Phase IV (KMG-IV): sequencing the most valuable type-strain genomes for metagenomic binning, comparative biology and taxonomic classification.</title>
        <authorList>
            <person name="Goeker M."/>
        </authorList>
    </citation>
    <scope>NUCLEOTIDE SEQUENCE [LARGE SCALE GENOMIC DNA]</scope>
    <source>
        <strain evidence="4 5">DSM 103792</strain>
    </source>
</reference>
<proteinExistence type="predicted"/>
<protein>
    <submittedName>
        <fullName evidence="4">Response regulator receiver protein</fullName>
    </submittedName>
</protein>